<proteinExistence type="predicted"/>
<accession>A0A914YX85</accession>
<reference evidence="2" key="1">
    <citation type="submission" date="2022-11" db="UniProtKB">
        <authorList>
            <consortium name="WormBaseParasite"/>
        </authorList>
    </citation>
    <scope>IDENTIFICATION</scope>
</reference>
<dbReference type="Gene3D" id="3.30.710.10">
    <property type="entry name" value="Potassium Channel Kv1.1, Chain A"/>
    <property type="match status" value="1"/>
</dbReference>
<organism evidence="1 2">
    <name type="scientific">Panagrolaimus superbus</name>
    <dbReference type="NCBI Taxonomy" id="310955"/>
    <lineage>
        <taxon>Eukaryota</taxon>
        <taxon>Metazoa</taxon>
        <taxon>Ecdysozoa</taxon>
        <taxon>Nematoda</taxon>
        <taxon>Chromadorea</taxon>
        <taxon>Rhabditida</taxon>
        <taxon>Tylenchina</taxon>
        <taxon>Panagrolaimomorpha</taxon>
        <taxon>Panagrolaimoidea</taxon>
        <taxon>Panagrolaimidae</taxon>
        <taxon>Panagrolaimus</taxon>
    </lineage>
</organism>
<dbReference type="AlphaFoldDB" id="A0A914YX85"/>
<sequence>MLKSLTQVNISNPVIRKNLNNFMIENIGEDQKFVTFVLCFEFVYKKWNHYVADLNILIPFHTLPHLKFGDYFYEEFVFHQPSHKNGDINLKFKAYWVRVNDLKKAVYKLFVEKKDGILIKGADKDNMVLSIPDKPSSRTKYANKTLTFFFDFGVFPQLSPSDSPANDCFSCQSLPGMDHASKCAKNCYNYLSSNKKANELIKMRTGDYPNMSNYIPYYYPLSSHPYHNFLSSQIASNGSQKNEIPSKTYATKLDASIDENVPPEFDEIKSFRNFQSFSCLTKSDAPAKGKIFRGSSFLSFSGESNNGQICTDKNHQMLKSLPFNSEFGAPIGGRKNSFDILNEVPLIEGLSSEENLVNFSMTTSKTSTEAIPTSKPDNSNELDLTNPTLAKLFKFHDGKLTPISPPSTPQNVLKKLFPANSDFNKSKSDKSFEVSDPTYDFDCSYSSFDDSFKSTSSKPQNFQKPKQIVFLTSDGKEISYDAELLSSISPFIKSLVDKKQKLKNRILFKAPFPSEIVEKVVLFADGITFHETDGPDFDIEIYKFAKYLAIQSLMDYCVQYLKEIINDQTVDKIYDFAKNERIESLKLRCRAVIQKHNLDHF</sequence>
<dbReference type="Proteomes" id="UP000887577">
    <property type="component" value="Unplaced"/>
</dbReference>
<dbReference type="InterPro" id="IPR011333">
    <property type="entry name" value="SKP1/BTB/POZ_sf"/>
</dbReference>
<dbReference type="WBParaSite" id="PSU_v2.g2696.t1">
    <property type="protein sequence ID" value="PSU_v2.g2696.t1"/>
    <property type="gene ID" value="PSU_v2.g2696"/>
</dbReference>
<name>A0A914YX85_9BILA</name>
<evidence type="ECO:0000313" key="2">
    <source>
        <dbReference type="WBParaSite" id="PSU_v2.g2696.t1"/>
    </source>
</evidence>
<keyword evidence="1" id="KW-1185">Reference proteome</keyword>
<protein>
    <submittedName>
        <fullName evidence="2">BTB domain-containing protein</fullName>
    </submittedName>
</protein>
<evidence type="ECO:0000313" key="1">
    <source>
        <dbReference type="Proteomes" id="UP000887577"/>
    </source>
</evidence>